<evidence type="ECO:0000256" key="1">
    <source>
        <dbReference type="SAM" id="Phobius"/>
    </source>
</evidence>
<feature type="transmembrane region" description="Helical" evidence="1">
    <location>
        <begin position="81"/>
        <end position="102"/>
    </location>
</feature>
<evidence type="ECO:0000313" key="3">
    <source>
        <dbReference type="Proteomes" id="UP000001549"/>
    </source>
</evidence>
<name>F8B0V9_9ACTN</name>
<dbReference type="HOGENOM" id="CLU_2046225_0_0_11"/>
<proteinExistence type="predicted"/>
<keyword evidence="3" id="KW-1185">Reference proteome</keyword>
<dbReference type="AlphaFoldDB" id="F8B0V9"/>
<dbReference type="Proteomes" id="UP000001549">
    <property type="component" value="Chromosome"/>
</dbReference>
<evidence type="ECO:0008006" key="4">
    <source>
        <dbReference type="Google" id="ProtNLM"/>
    </source>
</evidence>
<keyword evidence="1" id="KW-1133">Transmembrane helix</keyword>
<dbReference type="EMBL" id="CP002801">
    <property type="protein sequence ID" value="AEH07734.1"/>
    <property type="molecule type" value="Genomic_DNA"/>
</dbReference>
<keyword evidence="1" id="KW-0812">Transmembrane</keyword>
<protein>
    <recommendedName>
        <fullName evidence="4">Integral membrane protein</fullName>
    </recommendedName>
</protein>
<organism evidence="2 3">
    <name type="scientific">Candidatus Protofrankia datiscae</name>
    <dbReference type="NCBI Taxonomy" id="2716812"/>
    <lineage>
        <taxon>Bacteria</taxon>
        <taxon>Bacillati</taxon>
        <taxon>Actinomycetota</taxon>
        <taxon>Actinomycetes</taxon>
        <taxon>Frankiales</taxon>
        <taxon>Frankiaceae</taxon>
        <taxon>Protofrankia</taxon>
    </lineage>
</organism>
<sequence length="120" mass="12633">MRRNDRIAFGQGGRGIRRLVGVDDPAAREAEPAEPSGRRRRTDLFVRAAVVSFAIGLVATAVIIIPFFFGVTERPTWLNAVAAGGLTVGFALALIGILLAVLSPAPVDEAEPVDAEGNPI</sequence>
<feature type="transmembrane region" description="Helical" evidence="1">
    <location>
        <begin position="44"/>
        <end position="69"/>
    </location>
</feature>
<accession>F8B0V9</accession>
<keyword evidence="1" id="KW-0472">Membrane</keyword>
<dbReference type="KEGG" id="fsy:FsymDg_0161"/>
<gene>
    <name evidence="2" type="ordered locus">FsymDg_0161</name>
</gene>
<reference evidence="2 3" key="1">
    <citation type="submission" date="2011-05" db="EMBL/GenBank/DDBJ databases">
        <title>Complete sequence of chromosome of Frankia symbiont of Datisca glomerata.</title>
        <authorList>
            <consortium name="US DOE Joint Genome Institute"/>
            <person name="Lucas S."/>
            <person name="Han J."/>
            <person name="Lapidus A."/>
            <person name="Cheng J.-F."/>
            <person name="Goodwin L."/>
            <person name="Pitluck S."/>
            <person name="Peters L."/>
            <person name="Mikhailova N."/>
            <person name="Chertkov O."/>
            <person name="Teshima H."/>
            <person name="Han C."/>
            <person name="Tapia R."/>
            <person name="Land M."/>
            <person name="Hauser L."/>
            <person name="Kyrpides N."/>
            <person name="Ivanova N."/>
            <person name="Pagani I."/>
            <person name="Berry A."/>
            <person name="Pawlowski K."/>
            <person name="Persson T."/>
            <person name="Vanden Heuvel B."/>
            <person name="Benson D."/>
            <person name="Woyke T."/>
        </authorList>
    </citation>
    <scope>NUCLEOTIDE SEQUENCE [LARGE SCALE GENOMIC DNA]</scope>
    <source>
        <strain evidence="3">4085684</strain>
    </source>
</reference>
<evidence type="ECO:0000313" key="2">
    <source>
        <dbReference type="EMBL" id="AEH07734.1"/>
    </source>
</evidence>